<proteinExistence type="predicted"/>
<dbReference type="EMBL" id="JARVKM010000009">
    <property type="protein sequence ID" value="KAK9779742.1"/>
    <property type="molecule type" value="Genomic_DNA"/>
</dbReference>
<accession>A0ABR2Y190</accession>
<sequence length="237" mass="26481">MERRPLPPPPPPPRKQSVLQIREQLRDWGHVYYGNVKTADAFIIARSLRQNSVSSLEPKGVGGWPKFKTPNSLTVRAIIRPKALERQSFLIQRTFDTEELRATIPDPVYVSPLPAIPERRASTSSARASPRLPYGRRRSSVKSSELLAGRGRASSSIDYETLIRDTKAVPIHLKYARVYLPVVAALLVAGHVREGDIIYLPLPHAEAWPQTVEYIYTGLGELTGAIRENIVYLAGKV</sequence>
<reference evidence="1 2" key="1">
    <citation type="submission" date="2024-02" db="EMBL/GenBank/DDBJ databases">
        <title>First draft genome assembly of two strains of Seiridium cardinale.</title>
        <authorList>
            <person name="Emiliani G."/>
            <person name="Scali E."/>
        </authorList>
    </citation>
    <scope>NUCLEOTIDE SEQUENCE [LARGE SCALE GENOMIC DNA]</scope>
    <source>
        <strain evidence="1 2">BM-138-000479</strain>
    </source>
</reference>
<name>A0ABR2Y190_9PEZI</name>
<keyword evidence="2" id="KW-1185">Reference proteome</keyword>
<dbReference type="Proteomes" id="UP001465668">
    <property type="component" value="Unassembled WGS sequence"/>
</dbReference>
<evidence type="ECO:0000313" key="2">
    <source>
        <dbReference type="Proteomes" id="UP001465668"/>
    </source>
</evidence>
<organism evidence="1 2">
    <name type="scientific">Seiridium cardinale</name>
    <dbReference type="NCBI Taxonomy" id="138064"/>
    <lineage>
        <taxon>Eukaryota</taxon>
        <taxon>Fungi</taxon>
        <taxon>Dikarya</taxon>
        <taxon>Ascomycota</taxon>
        <taxon>Pezizomycotina</taxon>
        <taxon>Sordariomycetes</taxon>
        <taxon>Xylariomycetidae</taxon>
        <taxon>Amphisphaeriales</taxon>
        <taxon>Sporocadaceae</taxon>
        <taxon>Seiridium</taxon>
    </lineage>
</organism>
<evidence type="ECO:0000313" key="1">
    <source>
        <dbReference type="EMBL" id="KAK9779742.1"/>
    </source>
</evidence>
<gene>
    <name evidence="1" type="ORF">SCAR479_03349</name>
</gene>
<comment type="caution">
    <text evidence="1">The sequence shown here is derived from an EMBL/GenBank/DDBJ whole genome shotgun (WGS) entry which is preliminary data.</text>
</comment>
<protein>
    <submittedName>
        <fullName evidence="1">Uncharacterized protein</fullName>
    </submittedName>
</protein>